<geneLocation type="mitochondrion" evidence="1"/>
<accession>A0A101LTP9</accession>
<evidence type="ECO:0000313" key="1">
    <source>
        <dbReference type="EMBL" id="KUM45165.1"/>
    </source>
</evidence>
<gene>
    <name evidence="1" type="ORF">ABT39_MTgene3607</name>
</gene>
<comment type="caution">
    <text evidence="1">The sequence shown here is derived from an EMBL/GenBank/DDBJ whole genome shotgun (WGS) entry which is preliminary data.</text>
</comment>
<sequence>MFSPTCLSVCPKWHCQVWSMEMSYSVLWFTMYSVKFSKATWAWCFT</sequence>
<keyword evidence="1" id="KW-0496">Mitochondrion</keyword>
<name>A0A101LTP9_PICGL</name>
<organism evidence="1">
    <name type="scientific">Picea glauca</name>
    <name type="common">White spruce</name>
    <name type="synonym">Pinus glauca</name>
    <dbReference type="NCBI Taxonomy" id="3330"/>
    <lineage>
        <taxon>Eukaryota</taxon>
        <taxon>Viridiplantae</taxon>
        <taxon>Streptophyta</taxon>
        <taxon>Embryophyta</taxon>
        <taxon>Tracheophyta</taxon>
        <taxon>Spermatophyta</taxon>
        <taxon>Pinopsida</taxon>
        <taxon>Pinidae</taxon>
        <taxon>Conifers I</taxon>
        <taxon>Pinales</taxon>
        <taxon>Pinaceae</taxon>
        <taxon>Picea</taxon>
    </lineage>
</organism>
<dbReference type="EMBL" id="LKAM01000026">
    <property type="protein sequence ID" value="KUM45165.1"/>
    <property type="molecule type" value="Genomic_DNA"/>
</dbReference>
<proteinExistence type="predicted"/>
<protein>
    <submittedName>
        <fullName evidence="1">Uncharacterized protein</fullName>
    </submittedName>
</protein>
<reference evidence="1" key="1">
    <citation type="journal article" date="2015" name="Genome Biol. Evol.">
        <title>Organellar Genomes of White Spruce (Picea glauca): Assembly and Annotation.</title>
        <authorList>
            <person name="Jackman S.D."/>
            <person name="Warren R.L."/>
            <person name="Gibb E.A."/>
            <person name="Vandervalk B.P."/>
            <person name="Mohamadi H."/>
            <person name="Chu J."/>
            <person name="Raymond A."/>
            <person name="Pleasance S."/>
            <person name="Coope R."/>
            <person name="Wildung M.R."/>
            <person name="Ritland C.E."/>
            <person name="Bousquet J."/>
            <person name="Jones S.J."/>
            <person name="Bohlmann J."/>
            <person name="Birol I."/>
        </authorList>
    </citation>
    <scope>NUCLEOTIDE SEQUENCE [LARGE SCALE GENOMIC DNA]</scope>
    <source>
        <tissue evidence="1">Flushing bud</tissue>
    </source>
</reference>
<dbReference type="AlphaFoldDB" id="A0A101LTP9"/>